<dbReference type="InterPro" id="IPR000182">
    <property type="entry name" value="GNAT_dom"/>
</dbReference>
<dbReference type="Proteomes" id="UP000002754">
    <property type="component" value="Unassembled WGS sequence"/>
</dbReference>
<organism evidence="2 4">
    <name type="scientific">Alkalihalobacillus alcalophilus ATCC 27647 = CGMCC 1.3604</name>
    <dbReference type="NCBI Taxonomy" id="1218173"/>
    <lineage>
        <taxon>Bacteria</taxon>
        <taxon>Bacillati</taxon>
        <taxon>Bacillota</taxon>
        <taxon>Bacilli</taxon>
        <taxon>Bacillales</taxon>
        <taxon>Bacillaceae</taxon>
        <taxon>Alkalihalobacillus</taxon>
    </lineage>
</organism>
<feature type="domain" description="N-acetyltransferase" evidence="1">
    <location>
        <begin position="3"/>
        <end position="177"/>
    </location>
</feature>
<dbReference type="CDD" id="cd04301">
    <property type="entry name" value="NAT_SF"/>
    <property type="match status" value="1"/>
</dbReference>
<evidence type="ECO:0000313" key="4">
    <source>
        <dbReference type="Proteomes" id="UP000002754"/>
    </source>
</evidence>
<evidence type="ECO:0000313" key="2">
    <source>
        <dbReference type="EMBL" id="KGA96024.1"/>
    </source>
</evidence>
<dbReference type="eggNOG" id="COG1247">
    <property type="taxonomic scope" value="Bacteria"/>
</dbReference>
<dbReference type="Gene3D" id="3.40.630.30">
    <property type="match status" value="1"/>
</dbReference>
<dbReference type="OrthoDB" id="5292888at2"/>
<gene>
    <name evidence="3" type="ORF">AJ85_01070</name>
    <name evidence="2" type="ORF">BALCAV_0218750</name>
</gene>
<dbReference type="SUPFAM" id="SSF55729">
    <property type="entry name" value="Acyl-CoA N-acyltransferases (Nat)"/>
    <property type="match status" value="1"/>
</dbReference>
<dbReference type="PROSITE" id="PS51186">
    <property type="entry name" value="GNAT"/>
    <property type="match status" value="1"/>
</dbReference>
<dbReference type="Pfam" id="PF00583">
    <property type="entry name" value="Acetyltransf_1"/>
    <property type="match status" value="1"/>
</dbReference>
<evidence type="ECO:0000313" key="5">
    <source>
        <dbReference type="Proteomes" id="UP000297014"/>
    </source>
</evidence>
<dbReference type="InterPro" id="IPR016181">
    <property type="entry name" value="Acyl_CoA_acyltransferase"/>
</dbReference>
<evidence type="ECO:0000313" key="3">
    <source>
        <dbReference type="EMBL" id="THG91872.1"/>
    </source>
</evidence>
<keyword evidence="4" id="KW-1185">Reference proteome</keyword>
<comment type="caution">
    <text evidence="2">The sequence shown here is derived from an EMBL/GenBank/DDBJ whole genome shotgun (WGS) entry which is preliminary data.</text>
</comment>
<dbReference type="EMBL" id="JALP01000039">
    <property type="protein sequence ID" value="THG91872.1"/>
    <property type="molecule type" value="Genomic_DNA"/>
</dbReference>
<reference evidence="2 4" key="1">
    <citation type="journal article" date="2014" name="Genome Announc.">
        <title>Draft Genome Sequence of Bacillus alcalophilus AV1934, a Classic Alkaliphile Isolated from Human Feces in 1934.</title>
        <authorList>
            <person name="Attie O."/>
            <person name="Jayaprakash A."/>
            <person name="Shah H."/>
            <person name="Paulsen I.T."/>
            <person name="Morino M."/>
            <person name="Takahashi Y."/>
            <person name="Narumi I."/>
            <person name="Sachidanandam R."/>
            <person name="Satoh K."/>
            <person name="Ito M."/>
            <person name="Krulwich T.A."/>
        </authorList>
    </citation>
    <scope>NUCLEOTIDE SEQUENCE [LARGE SCALE GENOMIC DNA]</scope>
    <source>
        <strain evidence="2 4">AV1934</strain>
    </source>
</reference>
<dbReference type="PANTHER" id="PTHR43617:SF30">
    <property type="entry name" value="HISTONE ACETYLTRANSFERASE"/>
    <property type="match status" value="1"/>
</dbReference>
<accession>A0A094WE40</accession>
<dbReference type="InterPro" id="IPR050276">
    <property type="entry name" value="MshD_Acetyltransferase"/>
</dbReference>
<name>A0A094WE40_ALKAL</name>
<dbReference type="STRING" id="1218173.BALCAV_0218750"/>
<dbReference type="EMBL" id="ALPT02000085">
    <property type="protein sequence ID" value="KGA96024.1"/>
    <property type="molecule type" value="Genomic_DNA"/>
</dbReference>
<protein>
    <recommendedName>
        <fullName evidence="1">N-acetyltransferase domain-containing protein</fullName>
    </recommendedName>
</protein>
<evidence type="ECO:0000259" key="1">
    <source>
        <dbReference type="PROSITE" id="PS51186"/>
    </source>
</evidence>
<dbReference type="GO" id="GO:0016747">
    <property type="term" value="F:acyltransferase activity, transferring groups other than amino-acyl groups"/>
    <property type="evidence" value="ECO:0007669"/>
    <property type="project" value="InterPro"/>
</dbReference>
<reference evidence="3 5" key="2">
    <citation type="submission" date="2014-01" db="EMBL/GenBank/DDBJ databases">
        <title>Draft genome sequencing of Bacillus alcalophilus CGMCC 1.3604.</title>
        <authorList>
            <person name="Yang J."/>
            <person name="Diao L."/>
            <person name="Yang S."/>
        </authorList>
    </citation>
    <scope>NUCLEOTIDE SEQUENCE [LARGE SCALE GENOMIC DNA]</scope>
    <source>
        <strain evidence="3 5">CGMCC 1.3604</strain>
    </source>
</reference>
<dbReference type="AlphaFoldDB" id="A0A094WE40"/>
<dbReference type="RefSeq" id="WP_003321498.1">
    <property type="nucleotide sequence ID" value="NZ_ALPT02000085.1"/>
</dbReference>
<sequence length="177" mass="20393">MTFTIREATLEDVNEIAKVHVSSWQSTYTGMTDEQFSNILTYESSRTRFIEKLGETDVFTYVAEHIEHGIIGFVTTGPQRYEVEGYPGEVYAIYLLEEFQGSGVGKRLFIRAVQQLATLGFTSFSVLLMKENVPAQQFYDHLGGKKIKQSTFEINEVVYEDIFYGWENIQHFLETIK</sequence>
<proteinExistence type="predicted"/>
<dbReference type="Proteomes" id="UP000297014">
    <property type="component" value="Unassembled WGS sequence"/>
</dbReference>
<dbReference type="PANTHER" id="PTHR43617">
    <property type="entry name" value="L-AMINO ACID N-ACETYLTRANSFERASE"/>
    <property type="match status" value="1"/>
</dbReference>